<accession>A0ABP5DB21</accession>
<keyword evidence="4" id="KW-1185">Reference proteome</keyword>
<dbReference type="InterPro" id="IPR029058">
    <property type="entry name" value="AB_hydrolase_fold"/>
</dbReference>
<dbReference type="InterPro" id="IPR006311">
    <property type="entry name" value="TAT_signal"/>
</dbReference>
<dbReference type="PROSITE" id="PS51257">
    <property type="entry name" value="PROKAR_LIPOPROTEIN"/>
    <property type="match status" value="1"/>
</dbReference>
<dbReference type="EMBL" id="BAAANN010000029">
    <property type="protein sequence ID" value="GAA1977151.1"/>
    <property type="molecule type" value="Genomic_DNA"/>
</dbReference>
<evidence type="ECO:0000313" key="4">
    <source>
        <dbReference type="Proteomes" id="UP001501116"/>
    </source>
</evidence>
<dbReference type="PANTHER" id="PTHR33428">
    <property type="entry name" value="CHLOROPHYLLASE-2, CHLOROPLASTIC"/>
    <property type="match status" value="1"/>
</dbReference>
<organism evidence="3 4">
    <name type="scientific">Amycolatopsis minnesotensis</name>
    <dbReference type="NCBI Taxonomy" id="337894"/>
    <lineage>
        <taxon>Bacteria</taxon>
        <taxon>Bacillati</taxon>
        <taxon>Actinomycetota</taxon>
        <taxon>Actinomycetes</taxon>
        <taxon>Pseudonocardiales</taxon>
        <taxon>Pseudonocardiaceae</taxon>
        <taxon>Amycolatopsis</taxon>
    </lineage>
</organism>
<keyword evidence="1" id="KW-0732">Signal</keyword>
<dbReference type="Pfam" id="PF12740">
    <property type="entry name" value="PETase"/>
    <property type="match status" value="1"/>
</dbReference>
<evidence type="ECO:0000313" key="3">
    <source>
        <dbReference type="EMBL" id="GAA1977151.1"/>
    </source>
</evidence>
<evidence type="ECO:0000256" key="1">
    <source>
        <dbReference type="SAM" id="SignalP"/>
    </source>
</evidence>
<dbReference type="Gene3D" id="3.40.50.1820">
    <property type="entry name" value="alpha/beta hydrolase"/>
    <property type="match status" value="1"/>
</dbReference>
<dbReference type="PROSITE" id="PS51318">
    <property type="entry name" value="TAT"/>
    <property type="match status" value="1"/>
</dbReference>
<comment type="caution">
    <text evidence="3">The sequence shown here is derived from an EMBL/GenBank/DDBJ whole genome shotgun (WGS) entry which is preliminary data.</text>
</comment>
<dbReference type="InterPro" id="IPR041127">
    <property type="entry name" value="PET_hydrolase/cutinase-like"/>
</dbReference>
<feature type="domain" description="PET hydrolase/cutinase-like" evidence="2">
    <location>
        <begin position="61"/>
        <end position="255"/>
    </location>
</feature>
<name>A0ABP5DB21_9PSEU</name>
<dbReference type="Proteomes" id="UP001501116">
    <property type="component" value="Unassembled WGS sequence"/>
</dbReference>
<proteinExistence type="predicted"/>
<feature type="chain" id="PRO_5046452928" description="PET hydrolase/cutinase-like domain-containing protein" evidence="1">
    <location>
        <begin position="31"/>
        <end position="292"/>
    </location>
</feature>
<dbReference type="SUPFAM" id="SSF53474">
    <property type="entry name" value="alpha/beta-Hydrolases"/>
    <property type="match status" value="1"/>
</dbReference>
<gene>
    <name evidence="3" type="ORF">GCM10009754_61230</name>
</gene>
<reference evidence="4" key="1">
    <citation type="journal article" date="2019" name="Int. J. Syst. Evol. Microbiol.">
        <title>The Global Catalogue of Microorganisms (GCM) 10K type strain sequencing project: providing services to taxonomists for standard genome sequencing and annotation.</title>
        <authorList>
            <consortium name="The Broad Institute Genomics Platform"/>
            <consortium name="The Broad Institute Genome Sequencing Center for Infectious Disease"/>
            <person name="Wu L."/>
            <person name="Ma J."/>
        </authorList>
    </citation>
    <scope>NUCLEOTIDE SEQUENCE [LARGE SCALE GENOMIC DNA]</scope>
    <source>
        <strain evidence="4">JCM 14545</strain>
    </source>
</reference>
<dbReference type="RefSeq" id="WP_344426657.1">
    <property type="nucleotide sequence ID" value="NZ_BAAANN010000029.1"/>
</dbReference>
<sequence>MVHFLRRTVLVAAVSVLAACVLAPTTPAAAEASGPAVSSVDPRWVAPGPFEVVVDAGDGHTFYRPAVLDDRSGYPVIVWGNGTGVSPAAYDELLRHWASFGFIVAAADTPFANDGKAMLDGARWLIGENERAGSRYYHKIDTGAIGAAGHSQGGAGAINAGADPMITATIALQPGPLADARRLHGPTLFLAGQDDKIVDPGAIVLPFYESASQVPAVYAELAGAGHFEPAHDGGRFRGVLTAWFAYRLTGDERAKAEFTGPSCGLCTDPAWSEVRRNDKAGNYLVAREGSDR</sequence>
<evidence type="ECO:0000259" key="2">
    <source>
        <dbReference type="Pfam" id="PF12740"/>
    </source>
</evidence>
<dbReference type="PANTHER" id="PTHR33428:SF14">
    <property type="entry name" value="CARBOXYLESTERASE TYPE B DOMAIN-CONTAINING PROTEIN"/>
    <property type="match status" value="1"/>
</dbReference>
<protein>
    <recommendedName>
        <fullName evidence="2">PET hydrolase/cutinase-like domain-containing protein</fullName>
    </recommendedName>
</protein>
<feature type="signal peptide" evidence="1">
    <location>
        <begin position="1"/>
        <end position="30"/>
    </location>
</feature>